<dbReference type="PRINTS" id="PR00756">
    <property type="entry name" value="ALADIPTASE"/>
</dbReference>
<evidence type="ECO:0000256" key="1">
    <source>
        <dbReference type="ARBA" id="ARBA00000098"/>
    </source>
</evidence>
<feature type="binding site" evidence="10">
    <location>
        <position position="335"/>
    </location>
    <ligand>
        <name>Zn(2+)</name>
        <dbReference type="ChEBI" id="CHEBI:29105"/>
        <note>catalytic</note>
    </ligand>
</feature>
<dbReference type="InterPro" id="IPR050344">
    <property type="entry name" value="Peptidase_M1_aminopeptidases"/>
</dbReference>
<dbReference type="InterPro" id="IPR042097">
    <property type="entry name" value="Aminopeptidase_N-like_N_sf"/>
</dbReference>
<comment type="catalytic activity">
    <reaction evidence="1">
        <text>Release of an N-terminal amino acid, Xaa-|-Yaa- from a peptide, amide or arylamide. Xaa is preferably Ala, but may be most amino acids including Pro (slow action). When a terminal hydrophobic residue is followed by a prolyl residue, the two may be released as an intact Xaa-Pro dipeptide.</text>
        <dbReference type="EC" id="3.4.11.2"/>
    </reaction>
</comment>
<evidence type="ECO:0000313" key="18">
    <source>
        <dbReference type="Proteomes" id="UP000308508"/>
    </source>
</evidence>
<dbReference type="InterPro" id="IPR027268">
    <property type="entry name" value="Peptidase_M4/M1_CTD_sf"/>
</dbReference>
<evidence type="ECO:0000256" key="4">
    <source>
        <dbReference type="ARBA" id="ARBA00022670"/>
    </source>
</evidence>
<dbReference type="Pfam" id="PF11838">
    <property type="entry name" value="ERAP1_C"/>
    <property type="match status" value="1"/>
</dbReference>
<feature type="domain" description="Peptidase M1 membrane alanine aminopeptidase" evidence="14">
    <location>
        <begin position="261"/>
        <end position="470"/>
    </location>
</feature>
<evidence type="ECO:0000256" key="7">
    <source>
        <dbReference type="ARBA" id="ARBA00022833"/>
    </source>
</evidence>
<dbReference type="InterPro" id="IPR001930">
    <property type="entry name" value="Peptidase_M1"/>
</dbReference>
<accession>A0A5R9PFK6</accession>
<dbReference type="GO" id="GO:0005615">
    <property type="term" value="C:extracellular space"/>
    <property type="evidence" value="ECO:0007669"/>
    <property type="project" value="TreeGrafter"/>
</dbReference>
<dbReference type="GO" id="GO:0005737">
    <property type="term" value="C:cytoplasm"/>
    <property type="evidence" value="ECO:0007669"/>
    <property type="project" value="TreeGrafter"/>
</dbReference>
<dbReference type="RefSeq" id="WP_138347992.1">
    <property type="nucleotide sequence ID" value="NZ_SROY01000002.1"/>
</dbReference>
<dbReference type="InterPro" id="IPR045357">
    <property type="entry name" value="Aminopeptidase_N-like_N"/>
</dbReference>
<dbReference type="PANTHER" id="PTHR11533:SF174">
    <property type="entry name" value="PUROMYCIN-SENSITIVE AMINOPEPTIDASE-RELATED"/>
    <property type="match status" value="1"/>
</dbReference>
<dbReference type="Proteomes" id="UP000308508">
    <property type="component" value="Unassembled WGS sequence"/>
</dbReference>
<evidence type="ECO:0000256" key="9">
    <source>
        <dbReference type="PIRSR" id="PIRSR634016-1"/>
    </source>
</evidence>
<dbReference type="AlphaFoldDB" id="A0A5R9PFK6"/>
<dbReference type="InterPro" id="IPR034016">
    <property type="entry name" value="M1_APN-typ"/>
</dbReference>
<dbReference type="GO" id="GO:0042277">
    <property type="term" value="F:peptide binding"/>
    <property type="evidence" value="ECO:0007669"/>
    <property type="project" value="TreeGrafter"/>
</dbReference>
<keyword evidence="8 12" id="KW-0482">Metalloprotease</keyword>
<dbReference type="FunFam" id="1.10.390.10:FF:000006">
    <property type="entry name" value="Puromycin-sensitive aminopeptidase"/>
    <property type="match status" value="1"/>
</dbReference>
<dbReference type="CDD" id="cd09601">
    <property type="entry name" value="M1_APN-Q_like"/>
    <property type="match status" value="1"/>
</dbReference>
<feature type="binding site" evidence="10">
    <location>
        <position position="358"/>
    </location>
    <ligand>
        <name>Zn(2+)</name>
        <dbReference type="ChEBI" id="CHEBI:29105"/>
        <note>catalytic</note>
    </ligand>
</feature>
<dbReference type="SUPFAM" id="SSF55486">
    <property type="entry name" value="Metalloproteases ('zincins'), catalytic domain"/>
    <property type="match status" value="1"/>
</dbReference>
<evidence type="ECO:0000256" key="13">
    <source>
        <dbReference type="SAM" id="SignalP"/>
    </source>
</evidence>
<keyword evidence="4 12" id="KW-0645">Protease</keyword>
<organism evidence="17 18">
    <name type="scientific">Thermomonas fusca</name>
    <dbReference type="NCBI Taxonomy" id="215690"/>
    <lineage>
        <taxon>Bacteria</taxon>
        <taxon>Pseudomonadati</taxon>
        <taxon>Pseudomonadota</taxon>
        <taxon>Gammaproteobacteria</taxon>
        <taxon>Lysobacterales</taxon>
        <taxon>Lysobacteraceae</taxon>
        <taxon>Thermomonas</taxon>
    </lineage>
</organism>
<dbReference type="GO" id="GO:0016285">
    <property type="term" value="F:alanyl aminopeptidase activity"/>
    <property type="evidence" value="ECO:0007669"/>
    <property type="project" value="UniProtKB-EC"/>
</dbReference>
<evidence type="ECO:0000259" key="14">
    <source>
        <dbReference type="Pfam" id="PF01433"/>
    </source>
</evidence>
<dbReference type="GO" id="GO:0043171">
    <property type="term" value="P:peptide catabolic process"/>
    <property type="evidence" value="ECO:0007669"/>
    <property type="project" value="TreeGrafter"/>
</dbReference>
<dbReference type="Pfam" id="PF17900">
    <property type="entry name" value="Peptidase_M1_N"/>
    <property type="match status" value="1"/>
</dbReference>
<keyword evidence="5 10" id="KW-0479">Metal-binding</keyword>
<keyword evidence="18" id="KW-1185">Reference proteome</keyword>
<dbReference type="Gene3D" id="1.25.50.20">
    <property type="match status" value="1"/>
</dbReference>
<keyword evidence="7 10" id="KW-0862">Zinc</keyword>
<feature type="binding site" evidence="10">
    <location>
        <position position="339"/>
    </location>
    <ligand>
        <name>Zn(2+)</name>
        <dbReference type="ChEBI" id="CHEBI:29105"/>
        <note>catalytic</note>
    </ligand>
</feature>
<feature type="chain" id="PRO_5024354851" description="Aminopeptidase" evidence="13">
    <location>
        <begin position="23"/>
        <end position="884"/>
    </location>
</feature>
<evidence type="ECO:0000256" key="12">
    <source>
        <dbReference type="RuleBase" id="RU364040"/>
    </source>
</evidence>
<evidence type="ECO:0000256" key="10">
    <source>
        <dbReference type="PIRSR" id="PIRSR634016-3"/>
    </source>
</evidence>
<proteinExistence type="inferred from homology"/>
<dbReference type="Pfam" id="PF01433">
    <property type="entry name" value="Peptidase_M1"/>
    <property type="match status" value="1"/>
</dbReference>
<dbReference type="GO" id="GO:0070006">
    <property type="term" value="F:metalloaminopeptidase activity"/>
    <property type="evidence" value="ECO:0007669"/>
    <property type="project" value="TreeGrafter"/>
</dbReference>
<reference evidence="17 18" key="1">
    <citation type="submission" date="2019-04" db="EMBL/GenBank/DDBJ databases">
        <authorList>
            <person name="Grouzdev D.S."/>
            <person name="Nazina T.N."/>
        </authorList>
    </citation>
    <scope>NUCLEOTIDE SEQUENCE [LARGE SCALE GENOMIC DNA]</scope>
    <source>
        <strain evidence="17 18">SHC 3-19</strain>
    </source>
</reference>
<dbReference type="Gene3D" id="1.10.390.10">
    <property type="entry name" value="Neutral Protease Domain 2"/>
    <property type="match status" value="1"/>
</dbReference>
<feature type="site" description="Transition state stabilizer" evidence="11">
    <location>
        <position position="421"/>
    </location>
</feature>
<keyword evidence="13" id="KW-0732">Signal</keyword>
<feature type="signal peptide" evidence="13">
    <location>
        <begin position="1"/>
        <end position="22"/>
    </location>
</feature>
<feature type="active site" description="Proton acceptor" evidence="9">
    <location>
        <position position="336"/>
    </location>
</feature>
<dbReference type="EMBL" id="SROY01000002">
    <property type="protein sequence ID" value="TLX21847.1"/>
    <property type="molecule type" value="Genomic_DNA"/>
</dbReference>
<protein>
    <recommendedName>
        <fullName evidence="12">Aminopeptidase</fullName>
        <ecNumber evidence="12">3.4.11.-</ecNumber>
    </recommendedName>
</protein>
<evidence type="ECO:0000256" key="2">
    <source>
        <dbReference type="ARBA" id="ARBA00010136"/>
    </source>
</evidence>
<evidence type="ECO:0000256" key="6">
    <source>
        <dbReference type="ARBA" id="ARBA00022801"/>
    </source>
</evidence>
<comment type="cofactor">
    <cofactor evidence="10 12">
        <name>Zn(2+)</name>
        <dbReference type="ChEBI" id="CHEBI:29105"/>
    </cofactor>
    <text evidence="10 12">Binds 1 zinc ion per subunit.</text>
</comment>
<evidence type="ECO:0000259" key="16">
    <source>
        <dbReference type="Pfam" id="PF17900"/>
    </source>
</evidence>
<evidence type="ECO:0000256" key="11">
    <source>
        <dbReference type="PIRSR" id="PIRSR634016-4"/>
    </source>
</evidence>
<dbReference type="InterPro" id="IPR024571">
    <property type="entry name" value="ERAP1-like_C_dom"/>
</dbReference>
<dbReference type="Gene3D" id="2.60.40.1730">
    <property type="entry name" value="tricorn interacting facor f3 domain"/>
    <property type="match status" value="1"/>
</dbReference>
<dbReference type="EC" id="3.4.11.-" evidence="12"/>
<sequence length="884" mass="95772">MRRILTTAIALALAGAGNAALAQPAAAAPAAAPAAVTTQLPRDVRPSNYDIEVEPHAERMAFDGKVRINVDVLAPTRSITLNAADLEFGTVRLERANGKALVPKTRVDAAAQTATFSFDQTLPVGSYLLTIEYSGKIGTQANGLFALDYPTDAGKKRALYTQFENSDARRFIPSWDEPAHKATFRLAVTAPSAQMVVSNMPVASTHGLGDGRTLTLFKPSPKMSTYLLFLSMGEFDRATLADNGVEIGVIAQKGKVEQARFALEASRDALREFNDYFGVKYPLPKLDNIAAPGRSQFFSAMENWGAIFTFESSLLLDPAISNVSDQQRVFSTAAHEIAHQWFGNLVTMAWWDDLWLNEGFATWMEGRTTRKLHPEWDTDSVDAAFTSRGAMGQDAFATTHPVVQHVATVEQASQAFDGITYGKGSAVISMLEDYVGETAWRNGVRSYIGKHAYGNAVTDDLWAEIEQATPGKQFAAVAHDFTLQPGVPLIKASSMCTGGNTVVQLEQGEYTLDRPDKTPLRWRVPVHVRGDGKSARVLVDGKASVTLPGCNAPALVNAGQKGYFRTLYAPAQFKALRSGFATLPVVDQMGLMLDTGALAAVGLQPESDSLDLAMQVPTAAAPELWQMVAGSVGGLDDLFKGDAKRQDAIHAFAIKRLAPKFAQLGWDNRDGDSASTRQLRNSLISTLGELGDAAVLAEARRRFDAFLADPASLSPDLRRTVLGMVARNADAATWDRLHALAKAEKSSMLRDQYYGLLARAKDKALAQRALDMALTDEPGATNGAGMISSVSWEHPELAFDFAVAHREQVDKLVDSTSRARFYPGLGGSATDLSMVEKINAFAEAHIAPTSRRDAERVVNGIQTRVKLRQQRLPQVDAWLKQQGV</sequence>
<evidence type="ECO:0000256" key="8">
    <source>
        <dbReference type="ARBA" id="ARBA00023049"/>
    </source>
</evidence>
<evidence type="ECO:0000256" key="5">
    <source>
        <dbReference type="ARBA" id="ARBA00022723"/>
    </source>
</evidence>
<dbReference type="Gene3D" id="2.60.40.1910">
    <property type="match status" value="1"/>
</dbReference>
<keyword evidence="6 12" id="KW-0378">Hydrolase</keyword>
<comment type="similarity">
    <text evidence="2 12">Belongs to the peptidase M1 family.</text>
</comment>
<feature type="domain" description="Aminopeptidase N-like N-terminal" evidence="16">
    <location>
        <begin position="46"/>
        <end position="227"/>
    </location>
</feature>
<dbReference type="SUPFAM" id="SSF63737">
    <property type="entry name" value="Leukotriene A4 hydrolase N-terminal domain"/>
    <property type="match status" value="1"/>
</dbReference>
<dbReference type="GO" id="GO:0016020">
    <property type="term" value="C:membrane"/>
    <property type="evidence" value="ECO:0007669"/>
    <property type="project" value="TreeGrafter"/>
</dbReference>
<evidence type="ECO:0000256" key="3">
    <source>
        <dbReference type="ARBA" id="ARBA00022438"/>
    </source>
</evidence>
<gene>
    <name evidence="17" type="ORF">E5S66_04730</name>
</gene>
<dbReference type="PANTHER" id="PTHR11533">
    <property type="entry name" value="PROTEASE M1 ZINC METALLOPROTEASE"/>
    <property type="match status" value="1"/>
</dbReference>
<keyword evidence="3 12" id="KW-0031">Aminopeptidase</keyword>
<dbReference type="STRING" id="1123377.GCA_000423885_00670"/>
<dbReference type="GO" id="GO:0008270">
    <property type="term" value="F:zinc ion binding"/>
    <property type="evidence" value="ECO:0007669"/>
    <property type="project" value="UniProtKB-UniRule"/>
</dbReference>
<feature type="domain" description="ERAP1-like C-terminal" evidence="15">
    <location>
        <begin position="555"/>
        <end position="862"/>
    </location>
</feature>
<name>A0A5R9PFK6_9GAMM</name>
<dbReference type="GO" id="GO:0006508">
    <property type="term" value="P:proteolysis"/>
    <property type="evidence" value="ECO:0007669"/>
    <property type="project" value="UniProtKB-KW"/>
</dbReference>
<evidence type="ECO:0000313" key="17">
    <source>
        <dbReference type="EMBL" id="TLX21847.1"/>
    </source>
</evidence>
<dbReference type="InterPro" id="IPR014782">
    <property type="entry name" value="Peptidase_M1_dom"/>
</dbReference>
<evidence type="ECO:0000259" key="15">
    <source>
        <dbReference type="Pfam" id="PF11838"/>
    </source>
</evidence>
<comment type="caution">
    <text evidence="17">The sequence shown here is derived from an EMBL/GenBank/DDBJ whole genome shotgun (WGS) entry which is preliminary data.</text>
</comment>